<dbReference type="NCBIfam" id="TIGR03084">
    <property type="entry name" value="TIGR03084 family metal-binding protein"/>
    <property type="match status" value="1"/>
</dbReference>
<feature type="domain" description="Mycothiol-dependent maleylpyruvate isomerase metal-binding" evidence="1">
    <location>
        <begin position="12"/>
        <end position="148"/>
    </location>
</feature>
<gene>
    <name evidence="2" type="ORF">Sru01_55700</name>
</gene>
<dbReference type="EMBL" id="BOOU01000076">
    <property type="protein sequence ID" value="GII80588.1"/>
    <property type="molecule type" value="Genomic_DNA"/>
</dbReference>
<dbReference type="AlphaFoldDB" id="A0A919R7G1"/>
<reference evidence="2" key="1">
    <citation type="submission" date="2021-01" db="EMBL/GenBank/DDBJ databases">
        <title>Whole genome shotgun sequence of Sphaerisporangium rufum NBRC 109079.</title>
        <authorList>
            <person name="Komaki H."/>
            <person name="Tamura T."/>
        </authorList>
    </citation>
    <scope>NUCLEOTIDE SEQUENCE</scope>
    <source>
        <strain evidence="2">NBRC 109079</strain>
    </source>
</reference>
<keyword evidence="3" id="KW-1185">Reference proteome</keyword>
<dbReference type="NCBIfam" id="TIGR03083">
    <property type="entry name" value="maleylpyruvate isomerase family mycothiol-dependent enzyme"/>
    <property type="match status" value="1"/>
</dbReference>
<proteinExistence type="predicted"/>
<dbReference type="InterPro" id="IPR017518">
    <property type="entry name" value="CHP03084"/>
</dbReference>
<dbReference type="InterPro" id="IPR017517">
    <property type="entry name" value="Maleyloyr_isom"/>
</dbReference>
<evidence type="ECO:0000259" key="1">
    <source>
        <dbReference type="Pfam" id="PF11716"/>
    </source>
</evidence>
<accession>A0A919R7G1</accession>
<organism evidence="2 3">
    <name type="scientific">Sphaerisporangium rufum</name>
    <dbReference type="NCBI Taxonomy" id="1381558"/>
    <lineage>
        <taxon>Bacteria</taxon>
        <taxon>Bacillati</taxon>
        <taxon>Actinomycetota</taxon>
        <taxon>Actinomycetes</taxon>
        <taxon>Streptosporangiales</taxon>
        <taxon>Streptosporangiaceae</taxon>
        <taxon>Sphaerisporangium</taxon>
    </lineage>
</organism>
<comment type="caution">
    <text evidence="2">The sequence shown here is derived from an EMBL/GenBank/DDBJ whole genome shotgun (WGS) entry which is preliminary data.</text>
</comment>
<dbReference type="InterPro" id="IPR034660">
    <property type="entry name" value="DinB/YfiT-like"/>
</dbReference>
<dbReference type="SUPFAM" id="SSF109854">
    <property type="entry name" value="DinB/YfiT-like putative metalloenzymes"/>
    <property type="match status" value="1"/>
</dbReference>
<dbReference type="InterPro" id="IPR024344">
    <property type="entry name" value="MDMPI_metal-binding"/>
</dbReference>
<dbReference type="Gene3D" id="1.20.120.450">
    <property type="entry name" value="dinb family like domain"/>
    <property type="match status" value="1"/>
</dbReference>
<dbReference type="Pfam" id="PF11716">
    <property type="entry name" value="MDMPI_N"/>
    <property type="match status" value="1"/>
</dbReference>
<dbReference type="GO" id="GO:0046872">
    <property type="term" value="F:metal ion binding"/>
    <property type="evidence" value="ECO:0007669"/>
    <property type="project" value="InterPro"/>
</dbReference>
<dbReference type="Proteomes" id="UP000655287">
    <property type="component" value="Unassembled WGS sequence"/>
</dbReference>
<evidence type="ECO:0000313" key="3">
    <source>
        <dbReference type="Proteomes" id="UP000655287"/>
    </source>
</evidence>
<sequence>MAVSMPDLLADLRAEGDELLAVLEPLGPAEWERPTPAAGWAVRDQVSHLAWFDDAATTAATDPEGFRAALPAFAARGEGAVDEIAAAARGLSPGQVIDWFRAARARSLAALAAVDPRARLPWYGPDMSAASFATARIMETWAHGQDVADALEITRVPTDRLRHIALLGARALPYGFVVRGLEPPAAPVRVELTLPGGGRFEHGPAGAADLVRGTALDFCLLVTRRRHRDDTALEVRGATAEAWLSVAQVFAGPPGADRPAGMPRP</sequence>
<protein>
    <recommendedName>
        <fullName evidence="1">Mycothiol-dependent maleylpyruvate isomerase metal-binding domain-containing protein</fullName>
    </recommendedName>
</protein>
<dbReference type="RefSeq" id="WP_203991552.1">
    <property type="nucleotide sequence ID" value="NZ_BOOU01000076.1"/>
</dbReference>
<name>A0A919R7G1_9ACTN</name>
<evidence type="ECO:0000313" key="2">
    <source>
        <dbReference type="EMBL" id="GII80588.1"/>
    </source>
</evidence>